<keyword evidence="13 14" id="KW-0472">Membrane</keyword>
<protein>
    <recommendedName>
        <fullName evidence="3">P-type Cu(+) transporter</fullName>
        <ecNumber evidence="3">7.2.2.8</ecNumber>
    </recommendedName>
</protein>
<feature type="transmembrane region" description="Helical" evidence="14">
    <location>
        <begin position="115"/>
        <end position="135"/>
    </location>
</feature>
<dbReference type="GO" id="GO:0060003">
    <property type="term" value="P:copper ion export"/>
    <property type="evidence" value="ECO:0007669"/>
    <property type="project" value="UniProtKB-ARBA"/>
</dbReference>
<dbReference type="InterPro" id="IPR044492">
    <property type="entry name" value="P_typ_ATPase_HD_dom"/>
</dbReference>
<dbReference type="InterPro" id="IPR036412">
    <property type="entry name" value="HAD-like_sf"/>
</dbReference>
<evidence type="ECO:0000256" key="1">
    <source>
        <dbReference type="ARBA" id="ARBA00004651"/>
    </source>
</evidence>
<evidence type="ECO:0000259" key="15">
    <source>
        <dbReference type="PROSITE" id="PS50846"/>
    </source>
</evidence>
<evidence type="ECO:0000256" key="7">
    <source>
        <dbReference type="ARBA" id="ARBA00022723"/>
    </source>
</evidence>
<dbReference type="InterPro" id="IPR018303">
    <property type="entry name" value="ATPase_P-typ_P_site"/>
</dbReference>
<dbReference type="InterPro" id="IPR027256">
    <property type="entry name" value="P-typ_ATPase_IB"/>
</dbReference>
<dbReference type="Gene3D" id="2.70.150.10">
    <property type="entry name" value="Calcium-transporting ATPase, cytoplasmic transduction domain A"/>
    <property type="match status" value="1"/>
</dbReference>
<keyword evidence="4" id="KW-0813">Transport</keyword>
<feature type="transmembrane region" description="Helical" evidence="14">
    <location>
        <begin position="710"/>
        <end position="729"/>
    </location>
</feature>
<dbReference type="PRINTS" id="PR00119">
    <property type="entry name" value="CATATPASE"/>
</dbReference>
<dbReference type="GO" id="GO:0005524">
    <property type="term" value="F:ATP binding"/>
    <property type="evidence" value="ECO:0007669"/>
    <property type="project" value="UniProtKB-UniRule"/>
</dbReference>
<dbReference type="InterPro" id="IPR008250">
    <property type="entry name" value="ATPase_P-typ_transduc_dom_A_sf"/>
</dbReference>
<dbReference type="PROSITE" id="PS50846">
    <property type="entry name" value="HMA_2"/>
    <property type="match status" value="1"/>
</dbReference>
<dbReference type="SFLD" id="SFLDS00003">
    <property type="entry name" value="Haloacid_Dehalogenase"/>
    <property type="match status" value="1"/>
</dbReference>
<dbReference type="InterPro" id="IPR001757">
    <property type="entry name" value="P_typ_ATPase"/>
</dbReference>
<dbReference type="FunFam" id="3.30.70.100:FF:000005">
    <property type="entry name" value="Copper-exporting P-type ATPase A"/>
    <property type="match status" value="1"/>
</dbReference>
<name>Q090Q2_STIAD</name>
<dbReference type="Gene3D" id="3.40.1110.10">
    <property type="entry name" value="Calcium-transporting ATPase, cytoplasmic domain N"/>
    <property type="match status" value="1"/>
</dbReference>
<evidence type="ECO:0000256" key="11">
    <source>
        <dbReference type="ARBA" id="ARBA00022989"/>
    </source>
</evidence>
<comment type="caution">
    <text evidence="16">The sequence shown here is derived from an EMBL/GenBank/DDBJ whole genome shotgun (WGS) entry which is preliminary data.</text>
</comment>
<evidence type="ECO:0000256" key="10">
    <source>
        <dbReference type="ARBA" id="ARBA00022967"/>
    </source>
</evidence>
<dbReference type="PRINTS" id="PR00943">
    <property type="entry name" value="CUATPASE"/>
</dbReference>
<accession>Q090Q2</accession>
<feature type="transmembrane region" description="Helical" evidence="14">
    <location>
        <begin position="180"/>
        <end position="201"/>
    </location>
</feature>
<dbReference type="GO" id="GO:0043682">
    <property type="term" value="F:P-type divalent copper transporter activity"/>
    <property type="evidence" value="ECO:0007669"/>
    <property type="project" value="TreeGrafter"/>
</dbReference>
<comment type="subcellular location">
    <subcellularLocation>
        <location evidence="1">Cell membrane</location>
        <topology evidence="1">Multi-pass membrane protein</topology>
    </subcellularLocation>
</comment>
<keyword evidence="12" id="KW-0406">Ion transport</keyword>
<feature type="transmembrane region" description="Helical" evidence="14">
    <location>
        <begin position="401"/>
        <end position="423"/>
    </location>
</feature>
<evidence type="ECO:0000256" key="13">
    <source>
        <dbReference type="ARBA" id="ARBA00023136"/>
    </source>
</evidence>
<keyword evidence="7 14" id="KW-0479">Metal-binding</keyword>
<dbReference type="InterPro" id="IPR023299">
    <property type="entry name" value="ATPase_P-typ_cyto_dom_N"/>
</dbReference>
<dbReference type="NCBIfam" id="TIGR01525">
    <property type="entry name" value="ATPase-IB_hvy"/>
    <property type="match status" value="1"/>
</dbReference>
<evidence type="ECO:0000256" key="5">
    <source>
        <dbReference type="ARBA" id="ARBA00022475"/>
    </source>
</evidence>
<gene>
    <name evidence="16" type="ORF">STIAU_8277</name>
</gene>
<dbReference type="InterPro" id="IPR059000">
    <property type="entry name" value="ATPase_P-type_domA"/>
</dbReference>
<evidence type="ECO:0000256" key="6">
    <source>
        <dbReference type="ARBA" id="ARBA00022692"/>
    </source>
</evidence>
<dbReference type="SUPFAM" id="SSF55008">
    <property type="entry name" value="HMA, heavy metal-associated domain"/>
    <property type="match status" value="1"/>
</dbReference>
<dbReference type="Pfam" id="PF00122">
    <property type="entry name" value="E1-E2_ATPase"/>
    <property type="match status" value="1"/>
</dbReference>
<evidence type="ECO:0000256" key="2">
    <source>
        <dbReference type="ARBA" id="ARBA00006024"/>
    </source>
</evidence>
<evidence type="ECO:0000256" key="14">
    <source>
        <dbReference type="RuleBase" id="RU362081"/>
    </source>
</evidence>
<dbReference type="EMBL" id="AAMD01000061">
    <property type="protein sequence ID" value="EAU66226.1"/>
    <property type="molecule type" value="Genomic_DNA"/>
</dbReference>
<feature type="transmembrane region" description="Helical" evidence="14">
    <location>
        <begin position="735"/>
        <end position="753"/>
    </location>
</feature>
<dbReference type="InterPro" id="IPR023298">
    <property type="entry name" value="ATPase_P-typ_TM_dom_sf"/>
</dbReference>
<dbReference type="GO" id="GO:0005886">
    <property type="term" value="C:plasma membrane"/>
    <property type="evidence" value="ECO:0007669"/>
    <property type="project" value="UniProtKB-SubCell"/>
</dbReference>
<dbReference type="PANTHER" id="PTHR43520:SF8">
    <property type="entry name" value="P-TYPE CU(+) TRANSPORTER"/>
    <property type="match status" value="1"/>
</dbReference>
<dbReference type="Gene3D" id="3.40.50.1000">
    <property type="entry name" value="HAD superfamily/HAD-like"/>
    <property type="match status" value="1"/>
</dbReference>
<evidence type="ECO:0000313" key="17">
    <source>
        <dbReference type="Proteomes" id="UP000032702"/>
    </source>
</evidence>
<keyword evidence="8 14" id="KW-0547">Nucleotide-binding</keyword>
<keyword evidence="11 14" id="KW-1133">Transmembrane helix</keyword>
<dbReference type="Pfam" id="PF00403">
    <property type="entry name" value="HMA"/>
    <property type="match status" value="1"/>
</dbReference>
<evidence type="ECO:0000256" key="3">
    <source>
        <dbReference type="ARBA" id="ARBA00012517"/>
    </source>
</evidence>
<dbReference type="EC" id="7.2.2.8" evidence="3"/>
<feature type="transmembrane region" description="Helical" evidence="14">
    <location>
        <begin position="365"/>
        <end position="386"/>
    </location>
</feature>
<evidence type="ECO:0000256" key="4">
    <source>
        <dbReference type="ARBA" id="ARBA00022448"/>
    </source>
</evidence>
<dbReference type="NCBIfam" id="TIGR01511">
    <property type="entry name" value="ATPase-IB1_Cu"/>
    <property type="match status" value="1"/>
</dbReference>
<evidence type="ECO:0000256" key="12">
    <source>
        <dbReference type="ARBA" id="ARBA00023065"/>
    </source>
</evidence>
<feature type="domain" description="HMA" evidence="15">
    <location>
        <begin position="19"/>
        <end position="85"/>
    </location>
</feature>
<dbReference type="InterPro" id="IPR036163">
    <property type="entry name" value="HMA_dom_sf"/>
</dbReference>
<dbReference type="SUPFAM" id="SSF81665">
    <property type="entry name" value="Calcium ATPase, transmembrane domain M"/>
    <property type="match status" value="1"/>
</dbReference>
<dbReference type="SFLD" id="SFLDG00002">
    <property type="entry name" value="C1.7:_P-type_atpase_like"/>
    <property type="match status" value="1"/>
</dbReference>
<dbReference type="NCBIfam" id="TIGR01494">
    <property type="entry name" value="ATPase_P-type"/>
    <property type="match status" value="1"/>
</dbReference>
<dbReference type="GO" id="GO:0016887">
    <property type="term" value="F:ATP hydrolysis activity"/>
    <property type="evidence" value="ECO:0007669"/>
    <property type="project" value="InterPro"/>
</dbReference>
<dbReference type="Proteomes" id="UP000032702">
    <property type="component" value="Unassembled WGS sequence"/>
</dbReference>
<dbReference type="PANTHER" id="PTHR43520">
    <property type="entry name" value="ATP7, ISOFORM B"/>
    <property type="match status" value="1"/>
</dbReference>
<dbReference type="InterPro" id="IPR023214">
    <property type="entry name" value="HAD_sf"/>
</dbReference>
<feature type="transmembrane region" description="Helical" evidence="14">
    <location>
        <begin position="213"/>
        <end position="231"/>
    </location>
</feature>
<dbReference type="FunFam" id="2.70.150.10:FF:000020">
    <property type="entry name" value="Copper-exporting P-type ATPase A"/>
    <property type="match status" value="1"/>
</dbReference>
<dbReference type="PROSITE" id="PS01047">
    <property type="entry name" value="HMA_1"/>
    <property type="match status" value="1"/>
</dbReference>
<keyword evidence="16" id="KW-0378">Hydrolase</keyword>
<reference evidence="16 17" key="1">
    <citation type="submission" date="2006-04" db="EMBL/GenBank/DDBJ databases">
        <authorList>
            <person name="Nierman W.C."/>
        </authorList>
    </citation>
    <scope>NUCLEOTIDE SEQUENCE [LARGE SCALE GENOMIC DNA]</scope>
    <source>
        <strain evidence="16 17">DW4/3-1</strain>
    </source>
</reference>
<keyword evidence="10" id="KW-1278">Translocase</keyword>
<dbReference type="SFLD" id="SFLDF00027">
    <property type="entry name" value="p-type_atpase"/>
    <property type="match status" value="1"/>
</dbReference>
<sequence>MQPTNPWTQESMSRALDAQPFELLIQGMTCASCARRVEKALHGVTGMRQATVNLATQRATGLYDARQTTQAELAEAVVHAGYAVPAPAAGEPPSGAAALAPPPEEDAQRVLQRSLLVSAALTLPLLAVAMSHGVIAGTESLWGRWLQFALATPVVFGPGRRFFRLAWTALQHRTADMNTLVALGAGAAWSYSTAALVAPGLFPHAEHGAAPHLYFEAAAAILCFVLLGKLLETRARRRLMDAVHGLMALQPRRARRLRGEVEEDVPIDQLVPGDTVLVRPGERIPTDGDVVRGTSAVDESMLTGESLPIDKAAGAPVFGGTLNQSGSLTFRVLKTGKGTALSRIIEAVEQAQSARAPIARLADRVSGLFVPAVLGIATLTFLVWLGLDGSSAGFATAVERFVAVLVIACPCALGLATPAAVAVGTGRGAELGILIKGGAALEAASHVDTVLLDKTGTVTEGKPSLTELISCSHLGTSALLSWAASAERESEHPIARAIVEGARERGVPLLPAEGFRSEAGSGVEACVQGHTVRVGTPAWLGRAGIDAQPLEEEAGRLAAKGHTPVWVALDGALVGLVAVADRPTKAARPVVDALGAMGIETLLVTGDRAGTAHAVARALGIRTVFAEVKPEDKARIVREQRARGRTVAMVGDGINDAPALAEAHTGIALGTGADIAVAAAELTLLSDGIAALPTALQLARATLKTIRQNLFWAFIYNVMGIPLAAGLLYPWTGWLLSPIVASAAMSLSSVSVLTNSLRLRRFRPAVAEPIHLEETTP</sequence>
<dbReference type="GO" id="GO:0055070">
    <property type="term" value="P:copper ion homeostasis"/>
    <property type="evidence" value="ECO:0007669"/>
    <property type="project" value="TreeGrafter"/>
</dbReference>
<dbReference type="CDD" id="cd00371">
    <property type="entry name" value="HMA"/>
    <property type="match status" value="1"/>
</dbReference>
<evidence type="ECO:0000256" key="9">
    <source>
        <dbReference type="ARBA" id="ARBA00022840"/>
    </source>
</evidence>
<dbReference type="GO" id="GO:0005507">
    <property type="term" value="F:copper ion binding"/>
    <property type="evidence" value="ECO:0007669"/>
    <property type="project" value="TreeGrafter"/>
</dbReference>
<dbReference type="SUPFAM" id="SSF56784">
    <property type="entry name" value="HAD-like"/>
    <property type="match status" value="1"/>
</dbReference>
<dbReference type="PROSITE" id="PS00154">
    <property type="entry name" value="ATPASE_E1_E2"/>
    <property type="match status" value="1"/>
</dbReference>
<dbReference type="Pfam" id="PF00702">
    <property type="entry name" value="Hydrolase"/>
    <property type="match status" value="1"/>
</dbReference>
<evidence type="ECO:0000256" key="8">
    <source>
        <dbReference type="ARBA" id="ARBA00022741"/>
    </source>
</evidence>
<proteinExistence type="inferred from homology"/>
<dbReference type="AlphaFoldDB" id="Q090Q2"/>
<keyword evidence="6 14" id="KW-0812">Transmembrane</keyword>
<keyword evidence="9 14" id="KW-0067">ATP-binding</keyword>
<dbReference type="Gene3D" id="3.30.70.100">
    <property type="match status" value="1"/>
</dbReference>
<organism evidence="16 17">
    <name type="scientific">Stigmatella aurantiaca (strain DW4/3-1)</name>
    <dbReference type="NCBI Taxonomy" id="378806"/>
    <lineage>
        <taxon>Bacteria</taxon>
        <taxon>Pseudomonadati</taxon>
        <taxon>Myxococcota</taxon>
        <taxon>Myxococcia</taxon>
        <taxon>Myxococcales</taxon>
        <taxon>Cystobacterineae</taxon>
        <taxon>Archangiaceae</taxon>
        <taxon>Stigmatella</taxon>
    </lineage>
</organism>
<evidence type="ECO:0000313" key="16">
    <source>
        <dbReference type="EMBL" id="EAU66226.1"/>
    </source>
</evidence>
<dbReference type="CDD" id="cd02094">
    <property type="entry name" value="P-type_ATPase_Cu-like"/>
    <property type="match status" value="1"/>
</dbReference>
<dbReference type="GO" id="GO:0140581">
    <property type="term" value="F:P-type monovalent copper transporter activity"/>
    <property type="evidence" value="ECO:0007669"/>
    <property type="project" value="UniProtKB-EC"/>
</dbReference>
<dbReference type="InterPro" id="IPR017969">
    <property type="entry name" value="Heavy-metal-associated_CS"/>
</dbReference>
<dbReference type="SUPFAM" id="SSF81653">
    <property type="entry name" value="Calcium ATPase, transduction domain A"/>
    <property type="match status" value="1"/>
</dbReference>
<feature type="transmembrane region" description="Helical" evidence="14">
    <location>
        <begin position="141"/>
        <end position="159"/>
    </location>
</feature>
<dbReference type="PATRIC" id="fig|378806.16.peg.5336"/>
<keyword evidence="5 14" id="KW-1003">Cell membrane</keyword>
<comment type="similarity">
    <text evidence="2 14">Belongs to the cation transport ATPase (P-type) (TC 3.A.3) family. Type IB subfamily.</text>
</comment>
<dbReference type="InterPro" id="IPR006121">
    <property type="entry name" value="HMA_dom"/>
</dbReference>
<dbReference type="PROSITE" id="PS01229">
    <property type="entry name" value="COF_2"/>
    <property type="match status" value="1"/>
</dbReference>